<dbReference type="Gramene" id="KCW89179">
    <property type="protein sequence ID" value="KCW89179"/>
    <property type="gene ID" value="EUGRSUZ_A01490"/>
</dbReference>
<protein>
    <submittedName>
        <fullName evidence="1">Uncharacterized protein</fullName>
    </submittedName>
</protein>
<dbReference type="EMBL" id="KK198753">
    <property type="protein sequence ID" value="KCW89179.1"/>
    <property type="molecule type" value="Genomic_DNA"/>
</dbReference>
<gene>
    <name evidence="1" type="ORF">EUGRSUZ_A01490</name>
</gene>
<evidence type="ECO:0000313" key="1">
    <source>
        <dbReference type="EMBL" id="KCW89179.1"/>
    </source>
</evidence>
<accession>A0A059DFC3</accession>
<sequence>MPLNFKLTCSFHLSTCIRDKMSNLIHDKQLDVCLYRSPSYLHPTKWHELKKKKKKDETPISISKAFYRAEL</sequence>
<proteinExistence type="predicted"/>
<reference evidence="1" key="1">
    <citation type="submission" date="2013-07" db="EMBL/GenBank/DDBJ databases">
        <title>The genome of Eucalyptus grandis.</title>
        <authorList>
            <person name="Schmutz J."/>
            <person name="Hayes R."/>
            <person name="Myburg A."/>
            <person name="Tuskan G."/>
            <person name="Grattapaglia D."/>
            <person name="Rokhsar D.S."/>
        </authorList>
    </citation>
    <scope>NUCLEOTIDE SEQUENCE</scope>
    <source>
        <tissue evidence="1">Leaf extractions</tissue>
    </source>
</reference>
<organism evidence="1">
    <name type="scientific">Eucalyptus grandis</name>
    <name type="common">Flooded gum</name>
    <dbReference type="NCBI Taxonomy" id="71139"/>
    <lineage>
        <taxon>Eukaryota</taxon>
        <taxon>Viridiplantae</taxon>
        <taxon>Streptophyta</taxon>
        <taxon>Embryophyta</taxon>
        <taxon>Tracheophyta</taxon>
        <taxon>Spermatophyta</taxon>
        <taxon>Magnoliopsida</taxon>
        <taxon>eudicotyledons</taxon>
        <taxon>Gunneridae</taxon>
        <taxon>Pentapetalae</taxon>
        <taxon>rosids</taxon>
        <taxon>malvids</taxon>
        <taxon>Myrtales</taxon>
        <taxon>Myrtaceae</taxon>
        <taxon>Myrtoideae</taxon>
        <taxon>Eucalypteae</taxon>
        <taxon>Eucalyptus</taxon>
    </lineage>
</organism>
<dbReference type="AlphaFoldDB" id="A0A059DFC3"/>
<dbReference type="InParanoid" id="A0A059DFC3"/>
<name>A0A059DFC3_EUCGR</name>